<accession>I4D4E0</accession>
<proteinExistence type="predicted"/>
<sequence length="80" mass="9421">MIISTVKRGMVLAKRKWTIEEVEEYRRDHNQYFFYYNKEDANFLVPKANGLGKTNNWAHPLSGVIVIVVLALMVYHAFFK</sequence>
<name>I4D4E0_DESAJ</name>
<keyword evidence="1" id="KW-0812">Transmembrane</keyword>
<dbReference type="EMBL" id="CP003639">
    <property type="protein sequence ID" value="AFM40664.1"/>
    <property type="molecule type" value="Genomic_DNA"/>
</dbReference>
<keyword evidence="4" id="KW-1185">Reference proteome</keyword>
<dbReference type="KEGG" id="dai:Desaci_1670"/>
<protein>
    <recommendedName>
        <fullName evidence="2">DUF5808 domain-containing protein</fullName>
    </recommendedName>
</protein>
<reference evidence="3 4" key="1">
    <citation type="journal article" date="2012" name="J. Bacteriol.">
        <title>Complete genome sequences of Desulfosporosinus orientis DSM765T, Desulfosporosinus youngiae DSM17734T, Desulfosporosinus meridiei DSM13257T, and Desulfosporosinus acidiphilus DSM22704T.</title>
        <authorList>
            <person name="Pester M."/>
            <person name="Brambilla E."/>
            <person name="Alazard D."/>
            <person name="Rattei T."/>
            <person name="Weinmaier T."/>
            <person name="Han J."/>
            <person name="Lucas S."/>
            <person name="Lapidus A."/>
            <person name="Cheng J.F."/>
            <person name="Goodwin L."/>
            <person name="Pitluck S."/>
            <person name="Peters L."/>
            <person name="Ovchinnikova G."/>
            <person name="Teshima H."/>
            <person name="Detter J.C."/>
            <person name="Han C.S."/>
            <person name="Tapia R."/>
            <person name="Land M.L."/>
            <person name="Hauser L."/>
            <person name="Kyrpides N.C."/>
            <person name="Ivanova N.N."/>
            <person name="Pagani I."/>
            <person name="Huntmann M."/>
            <person name="Wei C.L."/>
            <person name="Davenport K.W."/>
            <person name="Daligault H."/>
            <person name="Chain P.S."/>
            <person name="Chen A."/>
            <person name="Mavromatis K."/>
            <person name="Markowitz V."/>
            <person name="Szeto E."/>
            <person name="Mikhailova N."/>
            <person name="Pati A."/>
            <person name="Wagner M."/>
            <person name="Woyke T."/>
            <person name="Ollivier B."/>
            <person name="Klenk H.P."/>
            <person name="Spring S."/>
            <person name="Loy A."/>
        </authorList>
    </citation>
    <scope>NUCLEOTIDE SEQUENCE [LARGE SCALE GENOMIC DNA]</scope>
    <source>
        <strain evidence="4">DSM 22704 / JCM 16185 / SJ4</strain>
    </source>
</reference>
<dbReference type="Pfam" id="PF19124">
    <property type="entry name" value="DUF5808"/>
    <property type="match status" value="1"/>
</dbReference>
<evidence type="ECO:0000313" key="4">
    <source>
        <dbReference type="Proteomes" id="UP000002892"/>
    </source>
</evidence>
<dbReference type="AlphaFoldDB" id="I4D4E0"/>
<dbReference type="HOGENOM" id="CLU_2583969_0_0_9"/>
<evidence type="ECO:0000313" key="3">
    <source>
        <dbReference type="EMBL" id="AFM40664.1"/>
    </source>
</evidence>
<feature type="transmembrane region" description="Helical" evidence="1">
    <location>
        <begin position="57"/>
        <end position="78"/>
    </location>
</feature>
<evidence type="ECO:0000256" key="1">
    <source>
        <dbReference type="SAM" id="Phobius"/>
    </source>
</evidence>
<dbReference type="InterPro" id="IPR043831">
    <property type="entry name" value="DUF5808"/>
</dbReference>
<gene>
    <name evidence="3" type="ordered locus">Desaci_1670</name>
</gene>
<feature type="domain" description="DUF5808" evidence="2">
    <location>
        <begin position="38"/>
        <end position="62"/>
    </location>
</feature>
<keyword evidence="1" id="KW-1133">Transmembrane helix</keyword>
<evidence type="ECO:0000259" key="2">
    <source>
        <dbReference type="Pfam" id="PF19124"/>
    </source>
</evidence>
<organism evidence="3 4">
    <name type="scientific">Desulfosporosinus acidiphilus (strain DSM 22704 / JCM 16185 / SJ4)</name>
    <dbReference type="NCBI Taxonomy" id="646529"/>
    <lineage>
        <taxon>Bacteria</taxon>
        <taxon>Bacillati</taxon>
        <taxon>Bacillota</taxon>
        <taxon>Clostridia</taxon>
        <taxon>Eubacteriales</taxon>
        <taxon>Desulfitobacteriaceae</taxon>
        <taxon>Desulfosporosinus</taxon>
    </lineage>
</organism>
<dbReference type="eggNOG" id="ENOG5033N7N">
    <property type="taxonomic scope" value="Bacteria"/>
</dbReference>
<keyword evidence="1" id="KW-0472">Membrane</keyword>
<dbReference type="Proteomes" id="UP000002892">
    <property type="component" value="Chromosome"/>
</dbReference>